<feature type="transmembrane region" description="Helical" evidence="1">
    <location>
        <begin position="6"/>
        <end position="26"/>
    </location>
</feature>
<dbReference type="Proteomes" id="UP000515518">
    <property type="component" value="Plasmid p_3"/>
</dbReference>
<protein>
    <submittedName>
        <fullName evidence="2">Uncharacterized protein</fullName>
    </submittedName>
</protein>
<evidence type="ECO:0000256" key="1">
    <source>
        <dbReference type="SAM" id="Phobius"/>
    </source>
</evidence>
<name>A0A7G6RMT0_RHILV</name>
<geneLocation type="plasmid" evidence="2 3">
    <name>p_3</name>
</geneLocation>
<organism evidence="2 3">
    <name type="scientific">Rhizobium leguminosarum bv. viciae</name>
    <dbReference type="NCBI Taxonomy" id="387"/>
    <lineage>
        <taxon>Bacteria</taxon>
        <taxon>Pseudomonadati</taxon>
        <taxon>Pseudomonadota</taxon>
        <taxon>Alphaproteobacteria</taxon>
        <taxon>Hyphomicrobiales</taxon>
        <taxon>Rhizobiaceae</taxon>
        <taxon>Rhizobium/Agrobacterium group</taxon>
        <taxon>Rhizobium</taxon>
    </lineage>
</organism>
<dbReference type="EMBL" id="CP050551">
    <property type="protein sequence ID" value="QND43562.1"/>
    <property type="molecule type" value="Genomic_DNA"/>
</dbReference>
<keyword evidence="1" id="KW-0472">Membrane</keyword>
<keyword evidence="1" id="KW-1133">Transmembrane helix</keyword>
<keyword evidence="2" id="KW-0614">Plasmid</keyword>
<evidence type="ECO:0000313" key="3">
    <source>
        <dbReference type="Proteomes" id="UP000515518"/>
    </source>
</evidence>
<evidence type="ECO:0000313" key="2">
    <source>
        <dbReference type="EMBL" id="QND43562.1"/>
    </source>
</evidence>
<gene>
    <name evidence="2" type="ORF">HB770_28215</name>
</gene>
<proteinExistence type="predicted"/>
<keyword evidence="1" id="KW-0812">Transmembrane</keyword>
<reference evidence="3" key="1">
    <citation type="journal article" date="2020" name="Mol. Plant Microbe">
        <title>Rhizobial microsymbionts of the narrowly endemic Oxytropis species growing in Kamchatka are characterized by significant genetic diversity and possess a set of genes that are associated with T3SS and T6SS secretion systems and can affect the development of symbiosis.</title>
        <authorList>
            <person name="Safronova V."/>
            <person name="Guro P."/>
            <person name="Sazanova A."/>
            <person name="Kuznetsova I."/>
            <person name="Belimov A."/>
            <person name="Yakubov V."/>
            <person name="Chirak E."/>
            <person name="Afonin A."/>
            <person name="Gogolev Y."/>
            <person name="Andronov E."/>
            <person name="Tikhonovich I."/>
        </authorList>
    </citation>
    <scope>NUCLEOTIDE SEQUENCE [LARGE SCALE GENOMIC DNA]</scope>
    <source>
        <strain evidence="3">RCAM0610</strain>
        <plasmid evidence="3">p_3</plasmid>
    </source>
</reference>
<accession>A0A7G6RMT0</accession>
<dbReference type="AlphaFoldDB" id="A0A7G6RMT0"/>
<sequence>MLDVGAWIAISFMIPLRNCAGARIVICAKKRFDSSRKSASRSSLPLEVCLVHTKAARAHSTATRKSAGMKTTAQ</sequence>